<dbReference type="InterPro" id="IPR050317">
    <property type="entry name" value="Plant_Fungal_Acyltransferase"/>
</dbReference>
<evidence type="ECO:0000256" key="4">
    <source>
        <dbReference type="ARBA" id="ARBA00051052"/>
    </source>
</evidence>
<comment type="similarity">
    <text evidence="1">Belongs to the plant acyltransferase family.</text>
</comment>
<dbReference type="InterPro" id="IPR023213">
    <property type="entry name" value="CAT-like_dom_sf"/>
</dbReference>
<dbReference type="Pfam" id="PF02458">
    <property type="entry name" value="Transferase"/>
    <property type="match status" value="2"/>
</dbReference>
<dbReference type="Proteomes" id="UP001634393">
    <property type="component" value="Unassembled WGS sequence"/>
</dbReference>
<dbReference type="AlphaFoldDB" id="A0ABD3SJ46"/>
<comment type="caution">
    <text evidence="7">The sequence shown here is derived from an EMBL/GenBank/DDBJ whole genome shotgun (WGS) entry which is preliminary data.</text>
</comment>
<keyword evidence="3" id="KW-0012">Acyltransferase</keyword>
<evidence type="ECO:0000313" key="7">
    <source>
        <dbReference type="EMBL" id="KAL3824293.1"/>
    </source>
</evidence>
<dbReference type="Gene3D" id="3.30.559.10">
    <property type="entry name" value="Chloramphenicol acetyltransferase-like domain"/>
    <property type="match status" value="4"/>
</dbReference>
<dbReference type="PANTHER" id="PTHR31642:SF11">
    <property type="entry name" value="SHIKIMATE O-HYDROXYCINNAMOYLTRANSFERASE"/>
    <property type="match status" value="1"/>
</dbReference>
<evidence type="ECO:0000256" key="1">
    <source>
        <dbReference type="ARBA" id="ARBA00009861"/>
    </source>
</evidence>
<comment type="catalytic activity">
    <reaction evidence="4">
        <text>(2R)-3-(3,4-dihydroxyphenyl)lactate + (E)-caffeoyl-CoA = (R)-rosmarinate + CoA</text>
        <dbReference type="Rhea" id="RHEA:22344"/>
        <dbReference type="ChEBI" id="CHEBI:57287"/>
        <dbReference type="ChEBI" id="CHEBI:71492"/>
        <dbReference type="ChEBI" id="CHEBI:71493"/>
        <dbReference type="ChEBI" id="CHEBI:87136"/>
        <dbReference type="EC" id="2.3.1.140"/>
    </reaction>
</comment>
<sequence length="822" mass="91538">MVRPAEATPNGSLWISNIDVVMHNYHTPSVYFYRRPPVVANFFDTAVLKAALGRALVAFYPAAGRLNMNEDGRIEINCNSEGVLFVEAESDGALDDLGEYFTPQPDVSLIPIVTRFKCGGVSLGVKNEHHLSDGISALHFINTWADIARGLDITFPPVIDRSHLSARHPPQPQFDHIEYYQPAPTMKVPSDASLETIQPVFKFTRDQLNSLKSKCNDEKNNIFYSSFAVLGGHVWRCVCKARGLTEDQETRIRIPIDGRSRFQPPPPRGYYGNVSFSNTRIAVTGEIVSKPLKHVVSIIHDAIVQMNNDYLRSTIDYLELQPDLVALAIGDHTFKCPNLSINSWVRMPVYDADFGWGKPVFLGPGAISREGKVIMLPTQQEAEKTMKINIKDTTMVRPVEATPNGSLWISNIDVLMHNYHTPSVYFYRRPTGVANFFDTAVLKTALGRALVAFYPAAGRLHMNEDGRIEINCNSEGVLFVEAESDGSLDDLSDFTPKPDLSLIPIVDYLKGISTYPLVLFQVTRFKCGGVCLGVRNEHHLSDGISALHFINTWADIARGLDITIPPVIDRSHLSARNPPEPQFDHIEYNQAAPTMNVPSDASLETIQSVFKLTRDQLNSLKSNCKDNENDISYSSIEVLGGHVWRCVCKARGLPEDQETMIRIPVDGRSRLQPPPPRGYYGNVIFSNTRIGVSGEIVSKPLKHVVSIVHDAIIQMNNDYLRSTIDYLELQPDLLALAIGDHTFAGPNLSINSWVRMPVYDADFGWGKPVYMGPEPVYTGPGAMSREGKVIMLPSPINDGSILLLIALPKEHMKLFEKIVYEI</sequence>
<name>A0ABD3SJ46_9LAMI</name>
<gene>
    <name evidence="7" type="ORF">ACJIZ3_020322</name>
</gene>
<keyword evidence="2" id="KW-0808">Transferase</keyword>
<evidence type="ECO:0000256" key="2">
    <source>
        <dbReference type="ARBA" id="ARBA00022679"/>
    </source>
</evidence>
<proteinExistence type="inferred from homology"/>
<dbReference type="FunFam" id="3.30.559.10:FF:000015">
    <property type="entry name" value="Spermidine hydroxycinnamoyl transferase"/>
    <property type="match status" value="1"/>
</dbReference>
<reference evidence="7 8" key="1">
    <citation type="submission" date="2024-12" db="EMBL/GenBank/DDBJ databases">
        <title>The unique morphological basis and parallel evolutionary history of personate flowers in Penstemon.</title>
        <authorList>
            <person name="Depatie T.H."/>
            <person name="Wessinger C.A."/>
        </authorList>
    </citation>
    <scope>NUCLEOTIDE SEQUENCE [LARGE SCALE GENOMIC DNA]</scope>
    <source>
        <strain evidence="7">WTNN_2</strain>
        <tissue evidence="7">Leaf</tissue>
    </source>
</reference>
<dbReference type="GO" id="GO:0050266">
    <property type="term" value="F:rosmarinate synthase activity"/>
    <property type="evidence" value="ECO:0007669"/>
    <property type="project" value="UniProtKB-EC"/>
</dbReference>
<evidence type="ECO:0000256" key="5">
    <source>
        <dbReference type="ARBA" id="ARBA00066415"/>
    </source>
</evidence>
<evidence type="ECO:0000256" key="6">
    <source>
        <dbReference type="ARBA" id="ARBA00073413"/>
    </source>
</evidence>
<evidence type="ECO:0000256" key="3">
    <source>
        <dbReference type="ARBA" id="ARBA00023315"/>
    </source>
</evidence>
<accession>A0ABD3SJ46</accession>
<keyword evidence="8" id="KW-1185">Reference proteome</keyword>
<evidence type="ECO:0000313" key="8">
    <source>
        <dbReference type="Proteomes" id="UP001634393"/>
    </source>
</evidence>
<organism evidence="7 8">
    <name type="scientific">Penstemon smallii</name>
    <dbReference type="NCBI Taxonomy" id="265156"/>
    <lineage>
        <taxon>Eukaryota</taxon>
        <taxon>Viridiplantae</taxon>
        <taxon>Streptophyta</taxon>
        <taxon>Embryophyta</taxon>
        <taxon>Tracheophyta</taxon>
        <taxon>Spermatophyta</taxon>
        <taxon>Magnoliopsida</taxon>
        <taxon>eudicotyledons</taxon>
        <taxon>Gunneridae</taxon>
        <taxon>Pentapetalae</taxon>
        <taxon>asterids</taxon>
        <taxon>lamiids</taxon>
        <taxon>Lamiales</taxon>
        <taxon>Plantaginaceae</taxon>
        <taxon>Cheloneae</taxon>
        <taxon>Penstemon</taxon>
    </lineage>
</organism>
<protein>
    <recommendedName>
        <fullName evidence="6">Rosmarinate synthase</fullName>
        <ecNumber evidence="5">2.3.1.140</ecNumber>
    </recommendedName>
</protein>
<dbReference type="FunFam" id="3.30.559.10:FF:000008">
    <property type="entry name" value="Tryptamine hydroxycinnamoyl transferase"/>
    <property type="match status" value="1"/>
</dbReference>
<dbReference type="PANTHER" id="PTHR31642">
    <property type="entry name" value="TRICHOTHECENE 3-O-ACETYLTRANSFERASE"/>
    <property type="match status" value="1"/>
</dbReference>
<dbReference type="EC" id="2.3.1.140" evidence="5"/>
<dbReference type="EMBL" id="JBJXBP010000006">
    <property type="protein sequence ID" value="KAL3824293.1"/>
    <property type="molecule type" value="Genomic_DNA"/>
</dbReference>